<evidence type="ECO:0000313" key="1">
    <source>
        <dbReference type="EMBL" id="PYI07367.1"/>
    </source>
</evidence>
<proteinExistence type="predicted"/>
<dbReference type="InterPro" id="IPR043129">
    <property type="entry name" value="ATPase_NBD"/>
</dbReference>
<evidence type="ECO:0000313" key="2">
    <source>
        <dbReference type="Proteomes" id="UP000248423"/>
    </source>
</evidence>
<dbReference type="STRING" id="1448318.A0A319EB36"/>
<accession>A0A319EB36</accession>
<dbReference type="PANTHER" id="PTHR14187">
    <property type="entry name" value="ALPHA KINASE/ELONGATION FACTOR 2 KINASE"/>
    <property type="match status" value="1"/>
</dbReference>
<organism evidence="1 2">
    <name type="scientific">Aspergillus sclerotiicarbonarius (strain CBS 121057 / IBT 28362)</name>
    <dbReference type="NCBI Taxonomy" id="1448318"/>
    <lineage>
        <taxon>Eukaryota</taxon>
        <taxon>Fungi</taxon>
        <taxon>Dikarya</taxon>
        <taxon>Ascomycota</taxon>
        <taxon>Pezizomycotina</taxon>
        <taxon>Eurotiomycetes</taxon>
        <taxon>Eurotiomycetidae</taxon>
        <taxon>Eurotiales</taxon>
        <taxon>Aspergillaceae</taxon>
        <taxon>Aspergillus</taxon>
        <taxon>Aspergillus subgen. Circumdati</taxon>
    </lineage>
</organism>
<dbReference type="EMBL" id="KZ826342">
    <property type="protein sequence ID" value="PYI07367.1"/>
    <property type="molecule type" value="Genomic_DNA"/>
</dbReference>
<protein>
    <submittedName>
        <fullName evidence="1">Actin-like ATPase domain-containing protein</fullName>
    </submittedName>
</protein>
<dbReference type="OrthoDB" id="2963168at2759"/>
<dbReference type="PANTHER" id="PTHR14187:SF82">
    <property type="entry name" value="FAMILY CHAPERONE, PUTATIVE (AFU_ORTHOLOGUE AFUA_7G08575)-RELATED"/>
    <property type="match status" value="1"/>
</dbReference>
<dbReference type="Gene3D" id="3.30.420.40">
    <property type="match status" value="1"/>
</dbReference>
<keyword evidence="2" id="KW-1185">Reference proteome</keyword>
<name>A0A319EB36_ASPSB</name>
<reference evidence="1 2" key="1">
    <citation type="submission" date="2018-02" db="EMBL/GenBank/DDBJ databases">
        <title>The genomes of Aspergillus section Nigri reveals drivers in fungal speciation.</title>
        <authorList>
            <consortium name="DOE Joint Genome Institute"/>
            <person name="Vesth T.C."/>
            <person name="Nybo J."/>
            <person name="Theobald S."/>
            <person name="Brandl J."/>
            <person name="Frisvad J.C."/>
            <person name="Nielsen K.F."/>
            <person name="Lyhne E.K."/>
            <person name="Kogle M.E."/>
            <person name="Kuo A."/>
            <person name="Riley R."/>
            <person name="Clum A."/>
            <person name="Nolan M."/>
            <person name="Lipzen A."/>
            <person name="Salamov A."/>
            <person name="Henrissat B."/>
            <person name="Wiebenga A."/>
            <person name="De vries R.P."/>
            <person name="Grigoriev I.V."/>
            <person name="Mortensen U.H."/>
            <person name="Andersen M.R."/>
            <person name="Baker S.E."/>
        </authorList>
    </citation>
    <scope>NUCLEOTIDE SEQUENCE [LARGE SCALE GENOMIC DNA]</scope>
    <source>
        <strain evidence="1 2">CBS 121057</strain>
    </source>
</reference>
<dbReference type="Proteomes" id="UP000248423">
    <property type="component" value="Unassembled WGS sequence"/>
</dbReference>
<dbReference type="PRINTS" id="PR00301">
    <property type="entry name" value="HEATSHOCK70"/>
</dbReference>
<gene>
    <name evidence="1" type="ORF">BO78DRAFT_313145</name>
</gene>
<dbReference type="SUPFAM" id="SSF53067">
    <property type="entry name" value="Actin-like ATPase domain"/>
    <property type="match status" value="2"/>
</dbReference>
<dbReference type="VEuPathDB" id="FungiDB:BO78DRAFT_313145"/>
<dbReference type="AlphaFoldDB" id="A0A319EB36"/>
<sequence>MANPRIVIGLDFGTTYSGVAWALSDCPDKPEVITSWPGSGNRTTPKVPSTMAFKCGRRFQWGYQTSFFGDHIRGVKILLDESQDPKYVAALESAGFIKKNRNSAIVLAGLYLEQLVLHTKKILQRRFGTAIQSMEMRYVVTVPAVWSDKAKDTTLRAAVNAGISPQGISLVSEPEAAALHCMTVIRPNLIQDGDVVVVCDAGGGTVDLISYCVKTVLPLRLEESAEGTGGICGSMMLDVEFTKFLNGLMNQKIPDKAREIALRFWQDNIKPNFPSDTNFLEEIHFVPLPGVKDNSKIDLKDGFLQLDGAQIKAIFDPIVKQVQDLVGDQVARVDASGKSVKAILLVGGFGSSEYLYQCIQKAYSPIIVMQPPNSGAVRHGIEDNQVGKRIARRHYGVDFISFLPENLAKYPGVQHVWCDLREKWFVPDMMQWYLQKGQEVLENRPVRVPFHRVFTDNTRPVFYDQIDVCGDHEAPERLNDNVFGVCTLKSDLRAIPTSLFVKKTNSKGKKYYTVNYDLVMTPLSGSIKFELEFNGASYGQIEATY</sequence>
<dbReference type="CDD" id="cd10170">
    <property type="entry name" value="ASKHA_NBD_HSP70"/>
    <property type="match status" value="1"/>
</dbReference>